<dbReference type="EMBL" id="MH834605">
    <property type="protein sequence ID" value="AYN57432.1"/>
    <property type="molecule type" value="Genomic_DNA"/>
</dbReference>
<dbReference type="RefSeq" id="YP_009815299.1">
    <property type="nucleotide sequence ID" value="NC_048092.1"/>
</dbReference>
<dbReference type="Proteomes" id="UP000274513">
    <property type="component" value="Segment"/>
</dbReference>
<keyword evidence="1" id="KW-1133">Transmembrane helix</keyword>
<proteinExistence type="predicted"/>
<evidence type="ECO:0000256" key="1">
    <source>
        <dbReference type="SAM" id="Phobius"/>
    </source>
</evidence>
<organism evidence="2 3">
    <name type="scientific">Arthrobacter phage Constance</name>
    <dbReference type="NCBI Taxonomy" id="2419950"/>
    <lineage>
        <taxon>Viruses</taxon>
        <taxon>Duplodnaviria</taxon>
        <taxon>Heunggongvirae</taxon>
        <taxon>Uroviricota</taxon>
        <taxon>Caudoviricetes</taxon>
        <taxon>Bridgettevirus</taxon>
        <taxon>Bridgettevirus constance</taxon>
    </lineage>
</organism>
<evidence type="ECO:0008006" key="4">
    <source>
        <dbReference type="Google" id="ProtNLM"/>
    </source>
</evidence>
<protein>
    <recommendedName>
        <fullName evidence="4">Holin</fullName>
    </recommendedName>
</protein>
<keyword evidence="1" id="KW-0812">Transmembrane</keyword>
<evidence type="ECO:0000313" key="2">
    <source>
        <dbReference type="EMBL" id="AYN57432.1"/>
    </source>
</evidence>
<feature type="transmembrane region" description="Helical" evidence="1">
    <location>
        <begin position="26"/>
        <end position="44"/>
    </location>
</feature>
<reference evidence="2 3" key="1">
    <citation type="submission" date="2018-09" db="EMBL/GenBank/DDBJ databases">
        <authorList>
            <person name="Rimple P.A."/>
            <person name="Stoner T.H."/>
            <person name="Garlena R.A."/>
            <person name="Russell D.A."/>
            <person name="Pope W.H."/>
            <person name="Jacobs-Sera D."/>
            <person name="Hatfull G.F."/>
        </authorList>
    </citation>
    <scope>NUCLEOTIDE SEQUENCE [LARGE SCALE GENOMIC DNA]</scope>
</reference>
<feature type="transmembrane region" description="Helical" evidence="1">
    <location>
        <begin position="56"/>
        <end position="75"/>
    </location>
</feature>
<sequence>MSMGDHEAVPAPTQAKYPWRATARTALAFISGAALAAPVLYTAVTNESPEQATGAGLIALSISAAVTRVMAVPFVNEWLTKIGLGAEPKANH</sequence>
<gene>
    <name evidence="2" type="primary">26</name>
    <name evidence="2" type="ORF">PBI_CONSTANCE_26</name>
</gene>
<evidence type="ECO:0000313" key="3">
    <source>
        <dbReference type="Proteomes" id="UP000274513"/>
    </source>
</evidence>
<keyword evidence="3" id="KW-1185">Reference proteome</keyword>
<accession>A0A3G2KEK5</accession>
<dbReference type="GeneID" id="55006522"/>
<keyword evidence="1" id="KW-0472">Membrane</keyword>
<dbReference type="KEGG" id="vg:55006522"/>
<name>A0A3G2KEK5_9CAUD</name>